<name>S9P7N6_CYSF2</name>
<accession>S9P7N6</accession>
<sequence length="537" mass="57361">MLLAGGHELPVGNDAHQLRERGLPGGELLQRVLHEGAEAMRPCVAAQLCAVGPLGDQLLQPRVHHQEFVDAGAPPVAGVAALLAPDARLGLDAVQQRTEQLLLLPGGFGGCHTFGADAAHEPLGQHREQRVRDVGVIQLQAAQPTHGAHRIGGVERAEHHVPGGRGVERHAARLQVADLPHEHHVGVLPQQCAQQLRVRHLRGDLLLVHLGDVVLDGVLGGDDLLAPIVELRERPIEGGRLPAARGAGDEDEALGVGEQVEEDPLRVRAHPQRAHGDEPRARVEHADDHVLTARARHHAHAVVDDLVLLALDDDGADAAVLGPAALGDVHSGEDLDAADHLLHGLWIHVRVGLMQDAIDAVAQVHVVAVALDVDVRGLALDGPGEEVIHQLDGRGRLRRGRALADDEIRLRLGPGTEARAQGRVDLVAVELHRLDGPLQEVGDPKAQGRVVRIRHADGDGRVGRLRVDLPQHHHGMAAAERLREQPHGVAIEGVLRELGEGVGPLGHSGRHITPGTCSAPRAARRDHPRARGPSIYW</sequence>
<feature type="region of interest" description="Disordered" evidence="1">
    <location>
        <begin position="504"/>
        <end position="537"/>
    </location>
</feature>
<proteinExistence type="predicted"/>
<reference evidence="2" key="1">
    <citation type="submission" date="2013-05" db="EMBL/GenBank/DDBJ databases">
        <title>Genome assembly of Cystobacter fuscus DSM 2262.</title>
        <authorList>
            <person name="Sharma G."/>
            <person name="Khatri I."/>
            <person name="Kaur C."/>
            <person name="Mayilraj S."/>
            <person name="Subramanian S."/>
        </authorList>
    </citation>
    <scope>NUCLEOTIDE SEQUENCE [LARGE SCALE GENOMIC DNA]</scope>
    <source>
        <strain evidence="2">DSM 2262</strain>
    </source>
</reference>
<evidence type="ECO:0000313" key="3">
    <source>
        <dbReference type="Proteomes" id="UP000011682"/>
    </source>
</evidence>
<keyword evidence="3" id="KW-1185">Reference proteome</keyword>
<evidence type="ECO:0000313" key="2">
    <source>
        <dbReference type="EMBL" id="EPX59121.1"/>
    </source>
</evidence>
<gene>
    <name evidence="2" type="ORF">D187_003223</name>
</gene>
<evidence type="ECO:0000256" key="1">
    <source>
        <dbReference type="SAM" id="MobiDB-lite"/>
    </source>
</evidence>
<organism evidence="2 3">
    <name type="scientific">Cystobacter fuscus (strain ATCC 25194 / DSM 2262 / NBRC 100088 / M29)</name>
    <dbReference type="NCBI Taxonomy" id="1242864"/>
    <lineage>
        <taxon>Bacteria</taxon>
        <taxon>Pseudomonadati</taxon>
        <taxon>Myxococcota</taxon>
        <taxon>Myxococcia</taxon>
        <taxon>Myxococcales</taxon>
        <taxon>Cystobacterineae</taxon>
        <taxon>Archangiaceae</taxon>
        <taxon>Cystobacter</taxon>
    </lineage>
</organism>
<dbReference type="AlphaFoldDB" id="S9P7N6"/>
<dbReference type="EMBL" id="ANAH02000019">
    <property type="protein sequence ID" value="EPX59121.1"/>
    <property type="molecule type" value="Genomic_DNA"/>
</dbReference>
<dbReference type="Proteomes" id="UP000011682">
    <property type="component" value="Unassembled WGS sequence"/>
</dbReference>
<comment type="caution">
    <text evidence="2">The sequence shown here is derived from an EMBL/GenBank/DDBJ whole genome shotgun (WGS) entry which is preliminary data.</text>
</comment>
<protein>
    <submittedName>
        <fullName evidence="2">Uncharacterized protein</fullName>
    </submittedName>
</protein>